<organism evidence="1 2">
    <name type="scientific">Candidatus Doudnabacteria bacterium Gr01-1014_77</name>
    <dbReference type="NCBI Taxonomy" id="2017133"/>
    <lineage>
        <taxon>Bacteria</taxon>
        <taxon>Candidatus Doudnaibacteriota</taxon>
    </lineage>
</organism>
<evidence type="ECO:0000313" key="1">
    <source>
        <dbReference type="EMBL" id="TSC65328.1"/>
    </source>
</evidence>
<feature type="non-terminal residue" evidence="1">
    <location>
        <position position="1"/>
    </location>
</feature>
<proteinExistence type="predicted"/>
<name>A0A554JAD9_9BACT</name>
<dbReference type="EMBL" id="VMFF01000051">
    <property type="protein sequence ID" value="TSC65328.1"/>
    <property type="molecule type" value="Genomic_DNA"/>
</dbReference>
<reference evidence="1 2" key="1">
    <citation type="submission" date="2017-07" db="EMBL/GenBank/DDBJ databases">
        <title>Mechanisms for carbon and nitrogen cycling indicate functional differentiation within the Candidate Phyla Radiation.</title>
        <authorList>
            <person name="Danczak R.E."/>
            <person name="Johnston M.D."/>
            <person name="Kenah C."/>
            <person name="Slattery M."/>
            <person name="Wrighton K.C."/>
            <person name="Wilkins M.J."/>
        </authorList>
    </citation>
    <scope>NUCLEOTIDE SEQUENCE [LARGE SCALE GENOMIC DNA]</scope>
    <source>
        <strain evidence="1">Gr01-1014_77</strain>
    </source>
</reference>
<comment type="caution">
    <text evidence="1">The sequence shown here is derived from an EMBL/GenBank/DDBJ whole genome shotgun (WGS) entry which is preliminary data.</text>
</comment>
<dbReference type="AlphaFoldDB" id="A0A554JAD9"/>
<protein>
    <submittedName>
        <fullName evidence="1">Uncharacterized protein</fullName>
    </submittedName>
</protein>
<gene>
    <name evidence="1" type="ORF">G01um101477_530</name>
</gene>
<evidence type="ECO:0000313" key="2">
    <source>
        <dbReference type="Proteomes" id="UP000319613"/>
    </source>
</evidence>
<sequence>FPAYDSIFKKVVFEETGEENGIKFTFKDLMR</sequence>
<dbReference type="Proteomes" id="UP000319613">
    <property type="component" value="Unassembled WGS sequence"/>
</dbReference>
<accession>A0A554JAD9</accession>